<dbReference type="Pfam" id="PF10604">
    <property type="entry name" value="Polyketide_cyc2"/>
    <property type="match status" value="1"/>
</dbReference>
<protein>
    <submittedName>
        <fullName evidence="1">SRPBCC domain-containing protein</fullName>
    </submittedName>
</protein>
<evidence type="ECO:0000313" key="2">
    <source>
        <dbReference type="Proteomes" id="UP001196661"/>
    </source>
</evidence>
<dbReference type="Gene3D" id="3.30.530.20">
    <property type="match status" value="1"/>
</dbReference>
<dbReference type="CDD" id="cd07822">
    <property type="entry name" value="SRPBCC_4"/>
    <property type="match status" value="1"/>
</dbReference>
<dbReference type="SUPFAM" id="SSF55961">
    <property type="entry name" value="Bet v1-like"/>
    <property type="match status" value="1"/>
</dbReference>
<dbReference type="RefSeq" id="WP_215616602.1">
    <property type="nucleotide sequence ID" value="NZ_JADOER010000002.1"/>
</dbReference>
<comment type="caution">
    <text evidence="1">The sequence shown here is derived from an EMBL/GenBank/DDBJ whole genome shotgun (WGS) entry which is preliminary data.</text>
</comment>
<gene>
    <name evidence="1" type="ORF">IXB28_00590</name>
</gene>
<dbReference type="InterPro" id="IPR019587">
    <property type="entry name" value="Polyketide_cyclase/dehydratase"/>
</dbReference>
<name>A0ABS5XYH4_9CYAN</name>
<organism evidence="1 2">
    <name type="scientific">Leptothoe kymatousa TAU-MAC 1615</name>
    <dbReference type="NCBI Taxonomy" id="2364775"/>
    <lineage>
        <taxon>Bacteria</taxon>
        <taxon>Bacillati</taxon>
        <taxon>Cyanobacteriota</taxon>
        <taxon>Cyanophyceae</taxon>
        <taxon>Nodosilineales</taxon>
        <taxon>Cymatolegaceae</taxon>
        <taxon>Leptothoe</taxon>
        <taxon>Leptothoe kymatousa</taxon>
    </lineage>
</organism>
<proteinExistence type="predicted"/>
<sequence>MKSFETSINIACPGADIWAVLTDATTYPEWAAGTHRLDGEIVHGGVLKLFTVSKPRQPMILRVTALAAPSTFTLSGGLPFGLFRGDRTFTLTPKPDGSTQFHMREVFTGLLEPLIGRMLPDLTPSFEAYAAGLKQKCEGQ</sequence>
<keyword evidence="2" id="KW-1185">Reference proteome</keyword>
<dbReference type="Proteomes" id="UP001196661">
    <property type="component" value="Unassembled WGS sequence"/>
</dbReference>
<evidence type="ECO:0000313" key="1">
    <source>
        <dbReference type="EMBL" id="MBT9310689.1"/>
    </source>
</evidence>
<reference evidence="1 2" key="1">
    <citation type="journal article" date="2021" name="Mar. Drugs">
        <title>Genome Reduction and Secondary Metabolism of the Marine Sponge-Associated Cyanobacterium Leptothoe.</title>
        <authorList>
            <person name="Konstantinou D."/>
            <person name="Popin R.V."/>
            <person name="Fewer D.P."/>
            <person name="Sivonen K."/>
            <person name="Gkelis S."/>
        </authorList>
    </citation>
    <scope>NUCLEOTIDE SEQUENCE [LARGE SCALE GENOMIC DNA]</scope>
    <source>
        <strain evidence="1 2">TAU-MAC 1615</strain>
    </source>
</reference>
<dbReference type="EMBL" id="JADOER010000002">
    <property type="protein sequence ID" value="MBT9310689.1"/>
    <property type="molecule type" value="Genomic_DNA"/>
</dbReference>
<dbReference type="InterPro" id="IPR023393">
    <property type="entry name" value="START-like_dom_sf"/>
</dbReference>
<accession>A0ABS5XYH4</accession>